<dbReference type="STRING" id="32264.T1KBT0"/>
<feature type="domain" description="UBC core" evidence="1">
    <location>
        <begin position="9"/>
        <end position="64"/>
    </location>
</feature>
<reference evidence="2" key="2">
    <citation type="submission" date="2015-06" db="UniProtKB">
        <authorList>
            <consortium name="EnsemblMetazoa"/>
        </authorList>
    </citation>
    <scope>IDENTIFICATION</scope>
</reference>
<accession>T1KBT0</accession>
<name>T1KBT0_TETUR</name>
<organism evidence="2 3">
    <name type="scientific">Tetranychus urticae</name>
    <name type="common">Two-spotted spider mite</name>
    <dbReference type="NCBI Taxonomy" id="32264"/>
    <lineage>
        <taxon>Eukaryota</taxon>
        <taxon>Metazoa</taxon>
        <taxon>Ecdysozoa</taxon>
        <taxon>Arthropoda</taxon>
        <taxon>Chelicerata</taxon>
        <taxon>Arachnida</taxon>
        <taxon>Acari</taxon>
        <taxon>Acariformes</taxon>
        <taxon>Trombidiformes</taxon>
        <taxon>Prostigmata</taxon>
        <taxon>Eleutherengona</taxon>
        <taxon>Raphignathae</taxon>
        <taxon>Tetranychoidea</taxon>
        <taxon>Tetranychidae</taxon>
        <taxon>Tetranychus</taxon>
    </lineage>
</organism>
<reference evidence="3" key="1">
    <citation type="submission" date="2011-08" db="EMBL/GenBank/DDBJ databases">
        <authorList>
            <person name="Rombauts S."/>
        </authorList>
    </citation>
    <scope>NUCLEOTIDE SEQUENCE</scope>
    <source>
        <strain evidence="3">London</strain>
    </source>
</reference>
<sequence length="64" mass="7259">MANNQHDVMAIHRIKMELDEFEKDPPEGCSAGPIGDDLYSWEGMISGPSDSPYQVKRVTFAWIF</sequence>
<evidence type="ECO:0000313" key="2">
    <source>
        <dbReference type="EnsemblMetazoa" id="tetur08g05170.1"/>
    </source>
</evidence>
<dbReference type="Proteomes" id="UP000015104">
    <property type="component" value="Unassembled WGS sequence"/>
</dbReference>
<dbReference type="HOGENOM" id="CLU_207440_0_0_1"/>
<evidence type="ECO:0000259" key="1">
    <source>
        <dbReference type="PROSITE" id="PS50127"/>
    </source>
</evidence>
<dbReference type="EMBL" id="CAEY01001955">
    <property type="status" value="NOT_ANNOTATED_CDS"/>
    <property type="molecule type" value="Genomic_DNA"/>
</dbReference>
<keyword evidence="3" id="KW-1185">Reference proteome</keyword>
<protein>
    <recommendedName>
        <fullName evidence="1">UBC core domain-containing protein</fullName>
    </recommendedName>
</protein>
<dbReference type="Pfam" id="PF00179">
    <property type="entry name" value="UQ_con"/>
    <property type="match status" value="1"/>
</dbReference>
<dbReference type="InterPro" id="IPR016135">
    <property type="entry name" value="UBQ-conjugating_enzyme/RWD"/>
</dbReference>
<dbReference type="Gene3D" id="3.10.110.10">
    <property type="entry name" value="Ubiquitin Conjugating Enzyme"/>
    <property type="match status" value="1"/>
</dbReference>
<evidence type="ECO:0000313" key="3">
    <source>
        <dbReference type="Proteomes" id="UP000015104"/>
    </source>
</evidence>
<dbReference type="EnsemblMetazoa" id="tetur08g05170.1">
    <property type="protein sequence ID" value="tetur08g05170.1"/>
    <property type="gene ID" value="tetur08g05170"/>
</dbReference>
<dbReference type="eggNOG" id="KOG0417">
    <property type="taxonomic scope" value="Eukaryota"/>
</dbReference>
<dbReference type="SUPFAM" id="SSF54495">
    <property type="entry name" value="UBC-like"/>
    <property type="match status" value="1"/>
</dbReference>
<dbReference type="InterPro" id="IPR000608">
    <property type="entry name" value="UBC"/>
</dbReference>
<proteinExistence type="predicted"/>
<dbReference type="PROSITE" id="PS50127">
    <property type="entry name" value="UBC_2"/>
    <property type="match status" value="1"/>
</dbReference>
<dbReference type="AlphaFoldDB" id="T1KBT0"/>